<name>A0A4Y2HS37_ARAVE</name>
<dbReference type="EMBL" id="BGPR01103965">
    <property type="protein sequence ID" value="GBM68100.1"/>
    <property type="molecule type" value="Genomic_DNA"/>
</dbReference>
<organism evidence="2 3">
    <name type="scientific">Araneus ventricosus</name>
    <name type="common">Orbweaver spider</name>
    <name type="synonym">Epeira ventricosa</name>
    <dbReference type="NCBI Taxonomy" id="182803"/>
    <lineage>
        <taxon>Eukaryota</taxon>
        <taxon>Metazoa</taxon>
        <taxon>Ecdysozoa</taxon>
        <taxon>Arthropoda</taxon>
        <taxon>Chelicerata</taxon>
        <taxon>Arachnida</taxon>
        <taxon>Araneae</taxon>
        <taxon>Araneomorphae</taxon>
        <taxon>Entelegynae</taxon>
        <taxon>Araneoidea</taxon>
        <taxon>Araneidae</taxon>
        <taxon>Araneus</taxon>
    </lineage>
</organism>
<evidence type="ECO:0000256" key="1">
    <source>
        <dbReference type="SAM" id="MobiDB-lite"/>
    </source>
</evidence>
<keyword evidence="3" id="KW-1185">Reference proteome</keyword>
<sequence>MSACRYSSMLNRNINANIGLERIVETRHWNENTISQPRSSKFLLTAKTPIQTSLSKRRRIKSSPEATGRIWSRT</sequence>
<accession>A0A4Y2HS37</accession>
<reference evidence="2 3" key="1">
    <citation type="journal article" date="2019" name="Sci. Rep.">
        <title>Orb-weaving spider Araneus ventricosus genome elucidates the spidroin gene catalogue.</title>
        <authorList>
            <person name="Kono N."/>
            <person name="Nakamura H."/>
            <person name="Ohtoshi R."/>
            <person name="Moran D.A.P."/>
            <person name="Shinohara A."/>
            <person name="Yoshida Y."/>
            <person name="Fujiwara M."/>
            <person name="Mori M."/>
            <person name="Tomita M."/>
            <person name="Arakawa K."/>
        </authorList>
    </citation>
    <scope>NUCLEOTIDE SEQUENCE [LARGE SCALE GENOMIC DNA]</scope>
</reference>
<feature type="non-terminal residue" evidence="2">
    <location>
        <position position="74"/>
    </location>
</feature>
<evidence type="ECO:0000313" key="3">
    <source>
        <dbReference type="Proteomes" id="UP000499080"/>
    </source>
</evidence>
<comment type="caution">
    <text evidence="2">The sequence shown here is derived from an EMBL/GenBank/DDBJ whole genome shotgun (WGS) entry which is preliminary data.</text>
</comment>
<feature type="region of interest" description="Disordered" evidence="1">
    <location>
        <begin position="53"/>
        <end position="74"/>
    </location>
</feature>
<protein>
    <submittedName>
        <fullName evidence="2">Uncharacterized protein</fullName>
    </submittedName>
</protein>
<proteinExistence type="predicted"/>
<evidence type="ECO:0000313" key="2">
    <source>
        <dbReference type="EMBL" id="GBM68100.1"/>
    </source>
</evidence>
<gene>
    <name evidence="2" type="ORF">AVEN_275612_1</name>
</gene>
<dbReference type="AlphaFoldDB" id="A0A4Y2HS37"/>
<dbReference type="Proteomes" id="UP000499080">
    <property type="component" value="Unassembled WGS sequence"/>
</dbReference>